<gene>
    <name evidence="1" type="ORF">PACLA_8A066910</name>
</gene>
<evidence type="ECO:0000313" key="2">
    <source>
        <dbReference type="Proteomes" id="UP001152795"/>
    </source>
</evidence>
<name>A0A6S7G0L1_PARCT</name>
<proteinExistence type="predicted"/>
<feature type="non-terminal residue" evidence="1">
    <location>
        <position position="1"/>
    </location>
</feature>
<dbReference type="EMBL" id="CACRXK020001002">
    <property type="protein sequence ID" value="CAB3986334.1"/>
    <property type="molecule type" value="Genomic_DNA"/>
</dbReference>
<protein>
    <submittedName>
        <fullName evidence="1">Uncharacterized protein</fullName>
    </submittedName>
</protein>
<sequence>GARVFARWTNGLYYRSFVSESTSSSVAVTYDDGVKAALSKNDKAAIILDKIPEEDQVKIDQKVIGYWPSDGEYYLGYISQLCDDGSKYFTKFDDGGERCEAIYEIRTVP</sequence>
<comment type="caution">
    <text evidence="1">The sequence shown here is derived from an EMBL/GenBank/DDBJ whole genome shotgun (WGS) entry which is preliminary data.</text>
</comment>
<dbReference type="Gene3D" id="2.30.30.140">
    <property type="match status" value="2"/>
</dbReference>
<keyword evidence="2" id="KW-1185">Reference proteome</keyword>
<dbReference type="SUPFAM" id="SSF63748">
    <property type="entry name" value="Tudor/PWWP/MBT"/>
    <property type="match status" value="1"/>
</dbReference>
<dbReference type="AlphaFoldDB" id="A0A6S7G0L1"/>
<evidence type="ECO:0000313" key="1">
    <source>
        <dbReference type="EMBL" id="CAB3986334.1"/>
    </source>
</evidence>
<dbReference type="OrthoDB" id="5985073at2759"/>
<reference evidence="1" key="1">
    <citation type="submission" date="2020-04" db="EMBL/GenBank/DDBJ databases">
        <authorList>
            <person name="Alioto T."/>
            <person name="Alioto T."/>
            <person name="Gomez Garrido J."/>
        </authorList>
    </citation>
    <scope>NUCLEOTIDE SEQUENCE</scope>
    <source>
        <strain evidence="1">A484AB</strain>
    </source>
</reference>
<dbReference type="Proteomes" id="UP001152795">
    <property type="component" value="Unassembled WGS sequence"/>
</dbReference>
<accession>A0A6S7G0L1</accession>
<organism evidence="1 2">
    <name type="scientific">Paramuricea clavata</name>
    <name type="common">Red gorgonian</name>
    <name type="synonym">Violescent sea-whip</name>
    <dbReference type="NCBI Taxonomy" id="317549"/>
    <lineage>
        <taxon>Eukaryota</taxon>
        <taxon>Metazoa</taxon>
        <taxon>Cnidaria</taxon>
        <taxon>Anthozoa</taxon>
        <taxon>Octocorallia</taxon>
        <taxon>Malacalcyonacea</taxon>
        <taxon>Plexauridae</taxon>
        <taxon>Paramuricea</taxon>
    </lineage>
</organism>